<keyword evidence="4" id="KW-1185">Reference proteome</keyword>
<organism evidence="3 4">
    <name type="scientific">Citricoccus nitrophenolicus</name>
    <dbReference type="NCBI Taxonomy" id="863575"/>
    <lineage>
        <taxon>Bacteria</taxon>
        <taxon>Bacillati</taxon>
        <taxon>Actinomycetota</taxon>
        <taxon>Actinomycetes</taxon>
        <taxon>Micrococcales</taxon>
        <taxon>Micrococcaceae</taxon>
        <taxon>Citricoccus</taxon>
    </lineage>
</organism>
<dbReference type="InterPro" id="IPR043129">
    <property type="entry name" value="ATPase_NBD"/>
</dbReference>
<proteinExistence type="inferred from homology"/>
<dbReference type="PANTHER" id="PTHR18964:SF146">
    <property type="entry name" value="POLYPHOSPHATE GLUCOKINASE"/>
    <property type="match status" value="1"/>
</dbReference>
<name>A0ABV0IL35_9MICC</name>
<dbReference type="Gene3D" id="3.30.420.40">
    <property type="match status" value="2"/>
</dbReference>
<gene>
    <name evidence="3" type="primary">ppgK</name>
    <name evidence="3" type="ORF">ABDK96_14405</name>
</gene>
<accession>A0ABV0IL35</accession>
<evidence type="ECO:0000256" key="2">
    <source>
        <dbReference type="SAM" id="MobiDB-lite"/>
    </source>
</evidence>
<comment type="caution">
    <text evidence="3">The sequence shown here is derived from an EMBL/GenBank/DDBJ whole genome shotgun (WGS) entry which is preliminary data.</text>
</comment>
<evidence type="ECO:0000313" key="3">
    <source>
        <dbReference type="EMBL" id="MEO9248872.1"/>
    </source>
</evidence>
<dbReference type="NCBIfam" id="NF045942">
    <property type="entry name" value="PolPhglucPhase"/>
    <property type="match status" value="1"/>
</dbReference>
<feature type="region of interest" description="Disordered" evidence="2">
    <location>
        <begin position="289"/>
        <end position="319"/>
    </location>
</feature>
<keyword evidence="3" id="KW-0808">Transferase</keyword>
<dbReference type="InterPro" id="IPR000600">
    <property type="entry name" value="ROK"/>
</dbReference>
<dbReference type="CDD" id="cd24058">
    <property type="entry name" value="ASKHA_NBD_ROK_PPGK"/>
    <property type="match status" value="1"/>
</dbReference>
<feature type="compositionally biased region" description="Basic residues" evidence="2">
    <location>
        <begin position="309"/>
        <end position="319"/>
    </location>
</feature>
<dbReference type="SUPFAM" id="SSF53067">
    <property type="entry name" value="Actin-like ATPase domain"/>
    <property type="match status" value="1"/>
</dbReference>
<dbReference type="Pfam" id="PF00480">
    <property type="entry name" value="ROK"/>
    <property type="match status" value="1"/>
</dbReference>
<dbReference type="Proteomes" id="UP001484097">
    <property type="component" value="Unassembled WGS sequence"/>
</dbReference>
<evidence type="ECO:0000256" key="1">
    <source>
        <dbReference type="ARBA" id="ARBA00006479"/>
    </source>
</evidence>
<dbReference type="PANTHER" id="PTHR18964">
    <property type="entry name" value="ROK (REPRESSOR, ORF, KINASE) FAMILY"/>
    <property type="match status" value="1"/>
</dbReference>
<evidence type="ECO:0000313" key="4">
    <source>
        <dbReference type="Proteomes" id="UP001484097"/>
    </source>
</evidence>
<protein>
    <submittedName>
        <fullName evidence="3">Polyphosphate--glucose phosphotransferase</fullName>
        <ecNumber evidence="3">2.7.1.63</ecNumber>
    </submittedName>
</protein>
<dbReference type="EC" id="2.7.1.63" evidence="3"/>
<dbReference type="EMBL" id="JBDXMX010000007">
    <property type="protein sequence ID" value="MEO9248872.1"/>
    <property type="molecule type" value="Genomic_DNA"/>
</dbReference>
<dbReference type="GO" id="GO:0047330">
    <property type="term" value="F:polyphosphate-glucose phosphotransferase activity"/>
    <property type="evidence" value="ECO:0007669"/>
    <property type="project" value="UniProtKB-EC"/>
</dbReference>
<reference evidence="3 4" key="1">
    <citation type="submission" date="2024-05" db="EMBL/GenBank/DDBJ databases">
        <authorList>
            <person name="Yi C."/>
        </authorList>
    </citation>
    <scope>NUCLEOTIDE SEQUENCE [LARGE SCALE GENOMIC DNA]</scope>
    <source>
        <strain evidence="3 4">XS13</strain>
    </source>
</reference>
<sequence>MAKKTTDPASGLFTTLGVDVGGTGMKGGIVQLGEGPKTGRLVGERFRVPTPQPARPEAVAGVLSQIVDELDARPDAPSRSLPVGIDFPAVIHQGICLTATNMDPSWIGTEVDELFSEALKRPVSTVNDADAAGLAEVRYGAGAGVQGTVLVITLGTGIGAGLFRDGELVPNLELGTIELDGAVAETRASAAAREREGLDWPAYAERLQRYFSYVERIFYPDLIIVGGGISKRPDDYLPLLDLRAPIVPAALKNNAGIVGAALWATDALAGTATRQALLGTARKAADRAMAKQSVDGSDSGKDTGQAVRKAAKKAVKKAT</sequence>
<comment type="similarity">
    <text evidence="1">Belongs to the ROK (NagC/XylR) family.</text>
</comment>